<dbReference type="SUPFAM" id="SSF160909">
    <property type="entry name" value="ATP12-like"/>
    <property type="match status" value="1"/>
</dbReference>
<dbReference type="Proteomes" id="UP000244162">
    <property type="component" value="Unassembled WGS sequence"/>
</dbReference>
<accession>A0A2T5G0Z9</accession>
<dbReference type="InterPro" id="IPR011419">
    <property type="entry name" value="ATP12_ATP_synth-F1-assembly"/>
</dbReference>
<sequence>MKRFYKLVAALPENGGYSIRLDGRPVKTPARHPLILPTSDLAAAVVAEWDMQGETIDPRYMPFTGLANAAIDRVAPDPAAFTRDIAAYGETDLLCYRAEEPPELVARQTAAWDPLLDWARRRYDIAFEIATGIIHRPQPPATIARLAEAVSARDPFALAGLSPLVTIGGSLVAALASAEGAIAPDAAFDATHLDELWQAEQWGEDWLATDARDARRRDFIAAASFLTLLRQ</sequence>
<dbReference type="PANTHER" id="PTHR21013">
    <property type="entry name" value="ATP SYNTHASE MITOCHONDRIAL F1 COMPLEX ASSEMBLY FACTOR 2/ATP12 PROTEIN, MITOCHONDRIAL PRECURSOR"/>
    <property type="match status" value="1"/>
</dbReference>
<protein>
    <submittedName>
        <fullName evidence="4">ATPase</fullName>
    </submittedName>
</protein>
<organism evidence="4 5">
    <name type="scientific">Sphingomonas oleivorans</name>
    <dbReference type="NCBI Taxonomy" id="1735121"/>
    <lineage>
        <taxon>Bacteria</taxon>
        <taxon>Pseudomonadati</taxon>
        <taxon>Pseudomonadota</taxon>
        <taxon>Alphaproteobacteria</taxon>
        <taxon>Sphingomonadales</taxon>
        <taxon>Sphingomonadaceae</taxon>
        <taxon>Sphingomonas</taxon>
    </lineage>
</organism>
<evidence type="ECO:0000313" key="5">
    <source>
        <dbReference type="Proteomes" id="UP000244162"/>
    </source>
</evidence>
<dbReference type="InterPro" id="IPR023335">
    <property type="entry name" value="ATP12_ortho_dom_sf"/>
</dbReference>
<comment type="similarity">
    <text evidence="1">Belongs to the ATP12 family.</text>
</comment>
<keyword evidence="5" id="KW-1185">Reference proteome</keyword>
<dbReference type="OrthoDB" id="9797825at2"/>
<evidence type="ECO:0000313" key="4">
    <source>
        <dbReference type="EMBL" id="PTQ12818.1"/>
    </source>
</evidence>
<comment type="caution">
    <text evidence="4">The sequence shown here is derived from an EMBL/GenBank/DDBJ whole genome shotgun (WGS) entry which is preliminary data.</text>
</comment>
<dbReference type="PANTHER" id="PTHR21013:SF10">
    <property type="entry name" value="ATP SYNTHASE MITOCHONDRIAL F1 COMPLEX ASSEMBLY FACTOR 2"/>
    <property type="match status" value="1"/>
</dbReference>
<reference evidence="4 5" key="1">
    <citation type="submission" date="2017-09" db="EMBL/GenBank/DDBJ databases">
        <title>Sphingomonas panjinensis sp.nov., isolated from oil-contaminated soil.</title>
        <authorList>
            <person name="Wang L."/>
            <person name="Chen L."/>
        </authorList>
    </citation>
    <scope>NUCLEOTIDE SEQUENCE [LARGE SCALE GENOMIC DNA]</scope>
    <source>
        <strain evidence="4 5">FW-11</strain>
    </source>
</reference>
<proteinExistence type="inferred from homology"/>
<dbReference type="AlphaFoldDB" id="A0A2T5G0Z9"/>
<evidence type="ECO:0000256" key="2">
    <source>
        <dbReference type="ARBA" id="ARBA00022946"/>
    </source>
</evidence>
<dbReference type="Gene3D" id="1.10.3580.10">
    <property type="entry name" value="ATP12 ATPase"/>
    <property type="match status" value="1"/>
</dbReference>
<name>A0A2T5G0Z9_9SPHN</name>
<dbReference type="InterPro" id="IPR042272">
    <property type="entry name" value="ATP12_ATP_synth-F1-assembly_N"/>
</dbReference>
<dbReference type="GO" id="GO:0043461">
    <property type="term" value="P:proton-transporting ATP synthase complex assembly"/>
    <property type="evidence" value="ECO:0007669"/>
    <property type="project" value="InterPro"/>
</dbReference>
<dbReference type="Pfam" id="PF07542">
    <property type="entry name" value="ATP12"/>
    <property type="match status" value="1"/>
</dbReference>
<evidence type="ECO:0000256" key="1">
    <source>
        <dbReference type="ARBA" id="ARBA00008231"/>
    </source>
</evidence>
<dbReference type="Gene3D" id="3.30.2180.10">
    <property type="entry name" value="ATP12-like"/>
    <property type="match status" value="1"/>
</dbReference>
<keyword evidence="2" id="KW-0809">Transit peptide</keyword>
<evidence type="ECO:0000256" key="3">
    <source>
        <dbReference type="ARBA" id="ARBA00023186"/>
    </source>
</evidence>
<dbReference type="RefSeq" id="WP_107966055.1">
    <property type="nucleotide sequence ID" value="NZ_NWBU01000004.1"/>
</dbReference>
<keyword evidence="3" id="KW-0143">Chaperone</keyword>
<gene>
    <name evidence="4" type="ORF">CLG96_01330</name>
</gene>
<dbReference type="EMBL" id="NWBU01000004">
    <property type="protein sequence ID" value="PTQ12818.1"/>
    <property type="molecule type" value="Genomic_DNA"/>
</dbReference>